<evidence type="ECO:0000256" key="1">
    <source>
        <dbReference type="SAM" id="MobiDB-lite"/>
    </source>
</evidence>
<accession>A0A8H3E027</accession>
<dbReference type="Proteomes" id="UP000663827">
    <property type="component" value="Unassembled WGS sequence"/>
</dbReference>
<dbReference type="AlphaFoldDB" id="A0A8H3E027"/>
<keyword evidence="2" id="KW-1133">Transmembrane helix</keyword>
<protein>
    <submittedName>
        <fullName evidence="3">Uncharacterized protein</fullName>
    </submittedName>
</protein>
<sequence>MASLLALSARQSPSSDLSRNISNYAHQMAASITSSCTTNEPCRMLTASIIPTCEQLNGAAGCWCGNREAFYRCSLCVAGSTGNQTSQETTYPFQAFEESCGVYEQLMQSSTAASIIGLPIPTASAGTTMGGSSTQGNASGGSIERGKLPIGVIVGGVLGAIIGLLIVFFGVRLLARLIKKDGSKQASRNNYYYKSVQYSDERSMNVHRSRAAYDAPYECIAPRPISGGTQPDSTHVITSVDSPEPGSPPPYQSSTRPPHTGRYPPDRKSRVV</sequence>
<gene>
    <name evidence="3" type="ORF">RDB_LOCUS60170</name>
</gene>
<evidence type="ECO:0000256" key="2">
    <source>
        <dbReference type="SAM" id="Phobius"/>
    </source>
</evidence>
<dbReference type="EMBL" id="CAJNJQ010001202">
    <property type="protein sequence ID" value="CAE7126549.1"/>
    <property type="molecule type" value="Genomic_DNA"/>
</dbReference>
<comment type="caution">
    <text evidence="3">The sequence shown here is derived from an EMBL/GenBank/DDBJ whole genome shotgun (WGS) entry which is preliminary data.</text>
</comment>
<name>A0A8H3E027_9AGAM</name>
<keyword evidence="2" id="KW-0472">Membrane</keyword>
<feature type="compositionally biased region" description="Polar residues" evidence="1">
    <location>
        <begin position="227"/>
        <end position="241"/>
    </location>
</feature>
<feature type="region of interest" description="Disordered" evidence="1">
    <location>
        <begin position="222"/>
        <end position="272"/>
    </location>
</feature>
<feature type="transmembrane region" description="Helical" evidence="2">
    <location>
        <begin position="152"/>
        <end position="175"/>
    </location>
</feature>
<evidence type="ECO:0000313" key="3">
    <source>
        <dbReference type="EMBL" id="CAE7126549.1"/>
    </source>
</evidence>
<proteinExistence type="predicted"/>
<organism evidence="3 4">
    <name type="scientific">Rhizoctonia solani</name>
    <dbReference type="NCBI Taxonomy" id="456999"/>
    <lineage>
        <taxon>Eukaryota</taxon>
        <taxon>Fungi</taxon>
        <taxon>Dikarya</taxon>
        <taxon>Basidiomycota</taxon>
        <taxon>Agaricomycotina</taxon>
        <taxon>Agaricomycetes</taxon>
        <taxon>Cantharellales</taxon>
        <taxon>Ceratobasidiaceae</taxon>
        <taxon>Rhizoctonia</taxon>
    </lineage>
</organism>
<keyword evidence="2" id="KW-0812">Transmembrane</keyword>
<evidence type="ECO:0000313" key="4">
    <source>
        <dbReference type="Proteomes" id="UP000663827"/>
    </source>
</evidence>
<reference evidence="3" key="1">
    <citation type="submission" date="2021-01" db="EMBL/GenBank/DDBJ databases">
        <authorList>
            <person name="Kaushik A."/>
        </authorList>
    </citation>
    <scope>NUCLEOTIDE SEQUENCE</scope>
    <source>
        <strain evidence="3">AG5</strain>
    </source>
</reference>